<name>A0A2W5C700_9SPHN</name>
<dbReference type="PANTHER" id="PTHR10900">
    <property type="entry name" value="PERIOSTIN-RELATED"/>
    <property type="match status" value="1"/>
</dbReference>
<feature type="chain" id="PRO_5015844505" evidence="1">
    <location>
        <begin position="24"/>
        <end position="184"/>
    </location>
</feature>
<dbReference type="InterPro" id="IPR036378">
    <property type="entry name" value="FAS1_dom_sf"/>
</dbReference>
<dbReference type="PANTHER" id="PTHR10900:SF77">
    <property type="entry name" value="FI19380P1"/>
    <property type="match status" value="1"/>
</dbReference>
<accession>A0A2W5C700</accession>
<dbReference type="InterPro" id="IPR000782">
    <property type="entry name" value="FAS1_domain"/>
</dbReference>
<evidence type="ECO:0000313" key="3">
    <source>
        <dbReference type="EMBL" id="PZO90861.1"/>
    </source>
</evidence>
<evidence type="ECO:0000256" key="1">
    <source>
        <dbReference type="SAM" id="SignalP"/>
    </source>
</evidence>
<dbReference type="SMART" id="SM00554">
    <property type="entry name" value="FAS1"/>
    <property type="match status" value="1"/>
</dbReference>
<dbReference type="Gene3D" id="2.30.180.10">
    <property type="entry name" value="FAS1 domain"/>
    <property type="match status" value="1"/>
</dbReference>
<sequence length="184" mass="18470">MSYSKRLVLIAAAAASFSTLAQAQDQAAPAAASVASPTVAAVVSGSAEHTTLAKLFAAAGVDQTLAGAGPFTLFAPIDDAFTRVPPGTVETLLKPEAKTALTKLMNYLVVPGKLTLADIEAQAKASGGTATLTSVEGEPIKVSFVDGAIKLTDVSGNASYVTKGDFAASNGVVHAVNGVILPKQ</sequence>
<feature type="signal peptide" evidence="1">
    <location>
        <begin position="1"/>
        <end position="23"/>
    </location>
</feature>
<dbReference type="GO" id="GO:0005615">
    <property type="term" value="C:extracellular space"/>
    <property type="evidence" value="ECO:0007669"/>
    <property type="project" value="TreeGrafter"/>
</dbReference>
<reference evidence="3 4" key="1">
    <citation type="submission" date="2017-08" db="EMBL/GenBank/DDBJ databases">
        <title>Infants hospitalized years apart are colonized by the same room-sourced microbial strains.</title>
        <authorList>
            <person name="Brooks B."/>
            <person name="Olm M.R."/>
            <person name="Firek B.A."/>
            <person name="Baker R."/>
            <person name="Thomas B.C."/>
            <person name="Morowitz M.J."/>
            <person name="Banfield J.F."/>
        </authorList>
    </citation>
    <scope>NUCLEOTIDE SEQUENCE [LARGE SCALE GENOMIC DNA]</scope>
    <source>
        <strain evidence="3">S2_018_000_R2_101</strain>
    </source>
</reference>
<feature type="domain" description="FAS1" evidence="2">
    <location>
        <begin position="36"/>
        <end position="180"/>
    </location>
</feature>
<keyword evidence="1" id="KW-0732">Signal</keyword>
<dbReference type="PROSITE" id="PS50213">
    <property type="entry name" value="FAS1"/>
    <property type="match status" value="1"/>
</dbReference>
<comment type="caution">
    <text evidence="3">The sequence shown here is derived from an EMBL/GenBank/DDBJ whole genome shotgun (WGS) entry which is preliminary data.</text>
</comment>
<dbReference type="Proteomes" id="UP000249066">
    <property type="component" value="Unassembled WGS sequence"/>
</dbReference>
<evidence type="ECO:0000313" key="4">
    <source>
        <dbReference type="Proteomes" id="UP000249066"/>
    </source>
</evidence>
<gene>
    <name evidence="3" type="ORF">DI623_05440</name>
</gene>
<dbReference type="SUPFAM" id="SSF82153">
    <property type="entry name" value="FAS1 domain"/>
    <property type="match status" value="1"/>
</dbReference>
<evidence type="ECO:0000259" key="2">
    <source>
        <dbReference type="PROSITE" id="PS50213"/>
    </source>
</evidence>
<dbReference type="InterPro" id="IPR050904">
    <property type="entry name" value="Adhesion/Biosynth-related"/>
</dbReference>
<protein>
    <submittedName>
        <fullName evidence="3">Fasciclin</fullName>
    </submittedName>
</protein>
<dbReference type="EMBL" id="QFNN01000019">
    <property type="protein sequence ID" value="PZO90861.1"/>
    <property type="molecule type" value="Genomic_DNA"/>
</dbReference>
<dbReference type="FunFam" id="2.30.180.10:FF:000032">
    <property type="entry name" value="Fasciclin domain-containing protein, putative"/>
    <property type="match status" value="1"/>
</dbReference>
<organism evidence="3 4">
    <name type="scientific">Sphingomonas sanxanigenens</name>
    <dbReference type="NCBI Taxonomy" id="397260"/>
    <lineage>
        <taxon>Bacteria</taxon>
        <taxon>Pseudomonadati</taxon>
        <taxon>Pseudomonadota</taxon>
        <taxon>Alphaproteobacteria</taxon>
        <taxon>Sphingomonadales</taxon>
        <taxon>Sphingomonadaceae</taxon>
        <taxon>Sphingomonas</taxon>
    </lineage>
</organism>
<proteinExistence type="predicted"/>
<dbReference type="AlphaFoldDB" id="A0A2W5C700"/>
<dbReference type="Pfam" id="PF02469">
    <property type="entry name" value="Fasciclin"/>
    <property type="match status" value="1"/>
</dbReference>